<reference evidence="1 2" key="1">
    <citation type="submission" date="2013-07" db="EMBL/GenBank/DDBJ databases">
        <authorList>
            <person name="Genoscope - CEA"/>
        </authorList>
    </citation>
    <scope>NUCLEOTIDE SEQUENCE [LARGE SCALE GENOMIC DNA]</scope>
    <source>
        <strain evidence="2">FRM16 / DSM 17909</strain>
    </source>
</reference>
<protein>
    <submittedName>
        <fullName evidence="1">Uncharacterized protein</fullName>
    </submittedName>
</protein>
<organism evidence="1 2">
    <name type="scientific">Xenorhabdus doucetiae</name>
    <dbReference type="NCBI Taxonomy" id="351671"/>
    <lineage>
        <taxon>Bacteria</taxon>
        <taxon>Pseudomonadati</taxon>
        <taxon>Pseudomonadota</taxon>
        <taxon>Gammaproteobacteria</taxon>
        <taxon>Enterobacterales</taxon>
        <taxon>Morganellaceae</taxon>
        <taxon>Xenorhabdus</taxon>
    </lineage>
</organism>
<dbReference type="EMBL" id="FO704550">
    <property type="protein sequence ID" value="CDG18231.1"/>
    <property type="molecule type" value="Genomic_DNA"/>
</dbReference>
<dbReference type="STRING" id="351671.XDD1_2532"/>
<dbReference type="HOGENOM" id="CLU_3428452_0_0_6"/>
<accession>A0A068QUF3</accession>
<name>A0A068QUF3_9GAMM</name>
<dbReference type="AlphaFoldDB" id="A0A068QUF3"/>
<evidence type="ECO:0000313" key="2">
    <source>
        <dbReference type="Proteomes" id="UP000032721"/>
    </source>
</evidence>
<proteinExistence type="predicted"/>
<dbReference type="KEGG" id="xdo:XDD1_2532"/>
<gene>
    <name evidence="1" type="ORF">XDD1_2532</name>
</gene>
<evidence type="ECO:0000313" key="1">
    <source>
        <dbReference type="EMBL" id="CDG18231.1"/>
    </source>
</evidence>
<dbReference type="Proteomes" id="UP000032721">
    <property type="component" value="Chromosome"/>
</dbReference>
<sequence length="20" mass="2242">MECGRQINLGKDYNKICGKA</sequence>